<keyword evidence="1" id="KW-0812">Transmembrane</keyword>
<name>A0A2S5GDY5_9BACL</name>
<dbReference type="RefSeq" id="WP_104056743.1">
    <property type="nucleotide sequence ID" value="NZ_PREZ01000002.1"/>
</dbReference>
<feature type="transmembrane region" description="Helical" evidence="1">
    <location>
        <begin position="164"/>
        <end position="187"/>
    </location>
</feature>
<keyword evidence="1" id="KW-0472">Membrane</keyword>
<feature type="transmembrane region" description="Helical" evidence="1">
    <location>
        <begin position="12"/>
        <end position="31"/>
    </location>
</feature>
<dbReference type="OrthoDB" id="152213at2"/>
<dbReference type="Pfam" id="PF07187">
    <property type="entry name" value="DUF1405"/>
    <property type="match status" value="1"/>
</dbReference>
<feature type="transmembrane region" description="Helical" evidence="1">
    <location>
        <begin position="105"/>
        <end position="125"/>
    </location>
</feature>
<evidence type="ECO:0000313" key="3">
    <source>
        <dbReference type="Proteomes" id="UP000239047"/>
    </source>
</evidence>
<sequence length="202" mass="23891">MREFLYSILSSRAFLWLLFSVNLLGTLYGYYWYEYQLVRTEPIFLLFVPDSPTASLFFTIVIFLYIIGKRWKIMEALALVTLVKYGIWAVVMNLLTWQVTGDISWQAWMLILSHGAMALQGILYAPFYRFTWVHLILAAIWTLHNDIIDYVFMQYPIYRSLEYFIAEIGYFTFWLSIASIGLAYWLVVRKQSNKLKLSNFSS</sequence>
<dbReference type="InterPro" id="IPR009845">
    <property type="entry name" value="DUF1405"/>
</dbReference>
<dbReference type="AlphaFoldDB" id="A0A2S5GDY5"/>
<keyword evidence="1" id="KW-1133">Transmembrane helix</keyword>
<feature type="transmembrane region" description="Helical" evidence="1">
    <location>
        <begin position="132"/>
        <end position="152"/>
    </location>
</feature>
<protein>
    <submittedName>
        <fullName evidence="2">DUF1405 domain-containing protein</fullName>
    </submittedName>
</protein>
<evidence type="ECO:0000313" key="2">
    <source>
        <dbReference type="EMBL" id="PPA71252.1"/>
    </source>
</evidence>
<dbReference type="PANTHER" id="PTHR40042:SF1">
    <property type="entry name" value="DUF1405 DOMAIN-CONTAINING PROTEIN"/>
    <property type="match status" value="1"/>
</dbReference>
<organism evidence="2 3">
    <name type="scientific">Jeotgalibacillus proteolyticus</name>
    <dbReference type="NCBI Taxonomy" id="2082395"/>
    <lineage>
        <taxon>Bacteria</taxon>
        <taxon>Bacillati</taxon>
        <taxon>Bacillota</taxon>
        <taxon>Bacilli</taxon>
        <taxon>Bacillales</taxon>
        <taxon>Caryophanaceae</taxon>
        <taxon>Jeotgalibacillus</taxon>
    </lineage>
</organism>
<keyword evidence="3" id="KW-1185">Reference proteome</keyword>
<proteinExistence type="predicted"/>
<evidence type="ECO:0000256" key="1">
    <source>
        <dbReference type="SAM" id="Phobius"/>
    </source>
</evidence>
<accession>A0A2S5GDY5</accession>
<comment type="caution">
    <text evidence="2">The sequence shown here is derived from an EMBL/GenBank/DDBJ whole genome shotgun (WGS) entry which is preliminary data.</text>
</comment>
<feature type="transmembrane region" description="Helical" evidence="1">
    <location>
        <begin position="76"/>
        <end position="99"/>
    </location>
</feature>
<dbReference type="EMBL" id="PREZ01000002">
    <property type="protein sequence ID" value="PPA71252.1"/>
    <property type="molecule type" value="Genomic_DNA"/>
</dbReference>
<reference evidence="2 3" key="1">
    <citation type="submission" date="2018-02" db="EMBL/GenBank/DDBJ databases">
        <title>Jeotgalibacillus proteolyticum sp. nov. a protease producing bacterium isolated from ocean sediments of Laizhou Bay.</title>
        <authorList>
            <person name="Li Y."/>
        </authorList>
    </citation>
    <scope>NUCLEOTIDE SEQUENCE [LARGE SCALE GENOMIC DNA]</scope>
    <source>
        <strain evidence="2 3">22-7</strain>
    </source>
</reference>
<feature type="transmembrane region" description="Helical" evidence="1">
    <location>
        <begin position="43"/>
        <end position="67"/>
    </location>
</feature>
<dbReference type="PANTHER" id="PTHR40042">
    <property type="entry name" value="HYPOTHETICAL MEMBRANE SPANNING PROTEIN"/>
    <property type="match status" value="1"/>
</dbReference>
<gene>
    <name evidence="2" type="ORF">C4B60_04085</name>
</gene>
<dbReference type="Proteomes" id="UP000239047">
    <property type="component" value="Unassembled WGS sequence"/>
</dbReference>